<dbReference type="Gene3D" id="3.40.1690.10">
    <property type="entry name" value="secretion proteins EscU"/>
    <property type="match status" value="1"/>
</dbReference>
<dbReference type="AlphaFoldDB" id="A0A6L5Z703"/>
<feature type="transmembrane region" description="Helical" evidence="3">
    <location>
        <begin position="197"/>
        <end position="216"/>
    </location>
</feature>
<dbReference type="Gene3D" id="6.10.250.2080">
    <property type="match status" value="1"/>
</dbReference>
<keyword evidence="4" id="KW-0282">Flagellum</keyword>
<feature type="compositionally biased region" description="Basic and acidic residues" evidence="2">
    <location>
        <begin position="8"/>
        <end position="27"/>
    </location>
</feature>
<keyword evidence="3" id="KW-0472">Membrane</keyword>
<feature type="transmembrane region" description="Helical" evidence="3">
    <location>
        <begin position="86"/>
        <end position="113"/>
    </location>
</feature>
<dbReference type="GO" id="GO:0009306">
    <property type="term" value="P:protein secretion"/>
    <property type="evidence" value="ECO:0007669"/>
    <property type="project" value="InterPro"/>
</dbReference>
<comment type="similarity">
    <text evidence="1">Belongs to the type III secretion exporter family.</text>
</comment>
<feature type="transmembrane region" description="Helical" evidence="3">
    <location>
        <begin position="35"/>
        <end position="55"/>
    </location>
</feature>
<dbReference type="SUPFAM" id="SSF160544">
    <property type="entry name" value="EscU C-terminal domain-like"/>
    <property type="match status" value="1"/>
</dbReference>
<keyword evidence="3" id="KW-1133">Transmembrane helix</keyword>
<feature type="region of interest" description="Disordered" evidence="2">
    <location>
        <begin position="1"/>
        <end position="27"/>
    </location>
</feature>
<keyword evidence="5" id="KW-1185">Reference proteome</keyword>
<dbReference type="Proteomes" id="UP000474957">
    <property type="component" value="Unassembled WGS sequence"/>
</dbReference>
<evidence type="ECO:0000313" key="4">
    <source>
        <dbReference type="EMBL" id="MSU91805.1"/>
    </source>
</evidence>
<dbReference type="Pfam" id="PF01312">
    <property type="entry name" value="Bac_export_2"/>
    <property type="match status" value="1"/>
</dbReference>
<comment type="caution">
    <text evidence="4">The sequence shown here is derived from an EMBL/GenBank/DDBJ whole genome shotgun (WGS) entry which is preliminary data.</text>
</comment>
<dbReference type="GO" id="GO:0005886">
    <property type="term" value="C:plasma membrane"/>
    <property type="evidence" value="ECO:0007669"/>
    <property type="project" value="TreeGrafter"/>
</dbReference>
<dbReference type="PANTHER" id="PTHR30531:SF12">
    <property type="entry name" value="FLAGELLAR BIOSYNTHETIC PROTEIN FLHB"/>
    <property type="match status" value="1"/>
</dbReference>
<gene>
    <name evidence="4" type="primary">flhB</name>
    <name evidence="4" type="ORF">GE300_19705</name>
</gene>
<keyword evidence="3" id="KW-0812">Transmembrane</keyword>
<accession>A0A6L5Z703</accession>
<dbReference type="InterPro" id="IPR029025">
    <property type="entry name" value="T3SS_substrate_exporter_C"/>
</dbReference>
<name>A0A6L5Z703_9RHOB</name>
<dbReference type="PANTHER" id="PTHR30531">
    <property type="entry name" value="FLAGELLAR BIOSYNTHETIC PROTEIN FLHB"/>
    <property type="match status" value="1"/>
</dbReference>
<dbReference type="PRINTS" id="PR00950">
    <property type="entry name" value="TYPE3IMSPROT"/>
</dbReference>
<organism evidence="4 5">
    <name type="scientific">Halovulum marinum</name>
    <dbReference type="NCBI Taxonomy" id="2662447"/>
    <lineage>
        <taxon>Bacteria</taxon>
        <taxon>Pseudomonadati</taxon>
        <taxon>Pseudomonadota</taxon>
        <taxon>Alphaproteobacteria</taxon>
        <taxon>Rhodobacterales</taxon>
        <taxon>Paracoccaceae</taxon>
        <taxon>Halovulum</taxon>
    </lineage>
</organism>
<dbReference type="EMBL" id="WIND01000026">
    <property type="protein sequence ID" value="MSU91805.1"/>
    <property type="molecule type" value="Genomic_DNA"/>
</dbReference>
<evidence type="ECO:0000256" key="3">
    <source>
        <dbReference type="SAM" id="Phobius"/>
    </source>
</evidence>
<keyword evidence="4" id="KW-0966">Cell projection</keyword>
<dbReference type="RefSeq" id="WP_325063337.1">
    <property type="nucleotide sequence ID" value="NZ_WIND01000026.1"/>
</dbReference>
<dbReference type="InterPro" id="IPR006135">
    <property type="entry name" value="T3SS_substrate_exporter"/>
</dbReference>
<protein>
    <submittedName>
        <fullName evidence="4">Flagellar type III secretion system protein FlhB</fullName>
    </submittedName>
</protein>
<reference evidence="4 5" key="1">
    <citation type="submission" date="2019-10" db="EMBL/GenBank/DDBJ databases">
        <title>Cognatihalovulum marinum gen. nov. sp. nov., a new member of the family Rhodobacteraceae isolated from deep seawater of the Northwest Indian Ocean.</title>
        <authorList>
            <person name="Ruan C."/>
            <person name="Wang J."/>
            <person name="Zheng X."/>
            <person name="Song L."/>
            <person name="Zhu Y."/>
            <person name="Huang Y."/>
            <person name="Lu Z."/>
            <person name="Du W."/>
            <person name="Huang L."/>
            <person name="Dai X."/>
        </authorList>
    </citation>
    <scope>NUCLEOTIDE SEQUENCE [LARGE SCALE GENOMIC DNA]</scope>
    <source>
        <strain evidence="4 5">2CG4</strain>
    </source>
</reference>
<evidence type="ECO:0000256" key="2">
    <source>
        <dbReference type="SAM" id="MobiDB-lite"/>
    </source>
</evidence>
<keyword evidence="4" id="KW-0969">Cilium</keyword>
<evidence type="ECO:0000313" key="5">
    <source>
        <dbReference type="Proteomes" id="UP000474957"/>
    </source>
</evidence>
<sequence>MSQGQGDSGEKSHEPTHKRLEDARRRGDVAKSDEVTVAAVYLGLLVGAAAGGAALMSGGGAALAALLGTADQLTGVVLGPGGRGALAGIFGTILAAVAPLFLLPALGALAALVGQQAVVIAGEKLQPKLSRLSPLASMRNKFGPTGLMEFAKRLVKMSAVSALVVVLLSAEMDRVIGAVAGTPAGVAALMLSLVQKLLVGVALLSVAIAALDLAWVRFDHRRKLKMTLQELRDESKESEGDPMLKAKRRRRATEIATNRMLADVPRADVVVVNPTHYAVALAWSRKRGSAPKCVAKGTDEIAARIRTIAGESGVPIHRDPRTARSLHATVDIGQEVPPDLYRAVAAAIRFAEDMRRKMRERNGGLP</sequence>
<evidence type="ECO:0000256" key="1">
    <source>
        <dbReference type="ARBA" id="ARBA00010690"/>
    </source>
</evidence>
<proteinExistence type="inferred from homology"/>